<evidence type="ECO:0000259" key="2">
    <source>
        <dbReference type="Pfam" id="PF16087"/>
    </source>
</evidence>
<feature type="region of interest" description="Disordered" evidence="1">
    <location>
        <begin position="44"/>
        <end position="63"/>
    </location>
</feature>
<sequence length="107" mass="12027">MSTSHESLYSSSVVLAQCEFRRRFPGRPTPNGQTLLRLVARLEETGTTRDASRRGRSRNSRSAENIAVVADDVEMDPGTSTQRRATKLGLSTRSLRQILVKYLKMFP</sequence>
<dbReference type="EMBL" id="CAJQZP010000287">
    <property type="protein sequence ID" value="CAG4952785.1"/>
    <property type="molecule type" value="Genomic_DNA"/>
</dbReference>
<keyword evidence="4" id="KW-1185">Reference proteome</keyword>
<dbReference type="Pfam" id="PF16087">
    <property type="entry name" value="DUF4817"/>
    <property type="match status" value="1"/>
</dbReference>
<accession>A0A8S3WBW8</accession>
<evidence type="ECO:0000313" key="3">
    <source>
        <dbReference type="EMBL" id="CAG4952785.1"/>
    </source>
</evidence>
<evidence type="ECO:0000313" key="4">
    <source>
        <dbReference type="Proteomes" id="UP000691718"/>
    </source>
</evidence>
<feature type="compositionally biased region" description="Basic and acidic residues" evidence="1">
    <location>
        <begin position="44"/>
        <end position="53"/>
    </location>
</feature>
<dbReference type="OrthoDB" id="9971063at2759"/>
<name>A0A8S3WBW8_PARAO</name>
<dbReference type="Proteomes" id="UP000691718">
    <property type="component" value="Unassembled WGS sequence"/>
</dbReference>
<comment type="caution">
    <text evidence="3">The sequence shown here is derived from an EMBL/GenBank/DDBJ whole genome shotgun (WGS) entry which is preliminary data.</text>
</comment>
<dbReference type="AlphaFoldDB" id="A0A8S3WBW8"/>
<feature type="domain" description="DUF4817" evidence="2">
    <location>
        <begin position="12"/>
        <end position="48"/>
    </location>
</feature>
<reference evidence="3" key="1">
    <citation type="submission" date="2021-04" db="EMBL/GenBank/DDBJ databases">
        <authorList>
            <person name="Tunstrom K."/>
        </authorList>
    </citation>
    <scope>NUCLEOTIDE SEQUENCE</scope>
</reference>
<dbReference type="InterPro" id="IPR032135">
    <property type="entry name" value="DUF4817"/>
</dbReference>
<protein>
    <submittedName>
        <fullName evidence="3">(apollo) hypothetical protein</fullName>
    </submittedName>
</protein>
<organism evidence="3 4">
    <name type="scientific">Parnassius apollo</name>
    <name type="common">Apollo butterfly</name>
    <name type="synonym">Papilio apollo</name>
    <dbReference type="NCBI Taxonomy" id="110799"/>
    <lineage>
        <taxon>Eukaryota</taxon>
        <taxon>Metazoa</taxon>
        <taxon>Ecdysozoa</taxon>
        <taxon>Arthropoda</taxon>
        <taxon>Hexapoda</taxon>
        <taxon>Insecta</taxon>
        <taxon>Pterygota</taxon>
        <taxon>Neoptera</taxon>
        <taxon>Endopterygota</taxon>
        <taxon>Lepidoptera</taxon>
        <taxon>Glossata</taxon>
        <taxon>Ditrysia</taxon>
        <taxon>Papilionoidea</taxon>
        <taxon>Papilionidae</taxon>
        <taxon>Parnassiinae</taxon>
        <taxon>Parnassini</taxon>
        <taxon>Parnassius</taxon>
        <taxon>Parnassius</taxon>
    </lineage>
</organism>
<evidence type="ECO:0000256" key="1">
    <source>
        <dbReference type="SAM" id="MobiDB-lite"/>
    </source>
</evidence>
<proteinExistence type="predicted"/>
<gene>
    <name evidence="3" type="ORF">PAPOLLO_LOCUS4713</name>
</gene>